<proteinExistence type="predicted"/>
<organism evidence="6 7">
    <name type="scientific">Anguilla anguilla</name>
    <name type="common">European freshwater eel</name>
    <name type="synonym">Muraena anguilla</name>
    <dbReference type="NCBI Taxonomy" id="7936"/>
    <lineage>
        <taxon>Eukaryota</taxon>
        <taxon>Metazoa</taxon>
        <taxon>Chordata</taxon>
        <taxon>Craniata</taxon>
        <taxon>Vertebrata</taxon>
        <taxon>Euteleostomi</taxon>
        <taxon>Actinopterygii</taxon>
        <taxon>Neopterygii</taxon>
        <taxon>Teleostei</taxon>
        <taxon>Anguilliformes</taxon>
        <taxon>Anguillidae</taxon>
        <taxon>Anguilla</taxon>
    </lineage>
</organism>
<dbReference type="PROSITE" id="PS51132">
    <property type="entry name" value="OLF"/>
    <property type="match status" value="1"/>
</dbReference>
<dbReference type="PANTHER" id="PTHR23192">
    <property type="entry name" value="OLFACTOMEDIN-RELATED"/>
    <property type="match status" value="1"/>
</dbReference>
<dbReference type="Proteomes" id="UP001044222">
    <property type="component" value="Unassembled WGS sequence"/>
</dbReference>
<evidence type="ECO:0000259" key="5">
    <source>
        <dbReference type="PROSITE" id="PS51132"/>
    </source>
</evidence>
<keyword evidence="7" id="KW-1185">Reference proteome</keyword>
<feature type="signal peptide" evidence="4">
    <location>
        <begin position="1"/>
        <end position="22"/>
    </location>
</feature>
<sequence length="458" mass="52002">MSPMVRFLSLLPLLLFLVTQEGDSTQQVKGQRKADACVCTVNATQWDFPAQKYEGVSQQVESCGDFLGKMQTQVLQTEKKMPQINATVANITERLLAFEYLKTSGLYKSLHLRQLNQELQKLERDISSAHRSNPSAKTQSLTQEISKALEDVTTMQESNIFNLEAVRENLRSLRNSLETCRTIRPGFTSTCSQRLMKNISSPLVTKLSPYGKSYPAGSWGRETKPGSPETYWIQPLVSGNRHGNVVRRYLTYEDFMASRNPQDVAVAASHAVPNAIQGPGSLLYGEAFFYQCHNAGELCRYDLRTQATVRRPLPGVGFNNQFPYCYYSCRDWTDVDFSADETGLWVIYGTQESRGNMVLSRLDAESLNVTHTWSTRLFKKSVTNAFVVCGVLYATRYDDRYREEVFYAFDTATGREDNTLALPLEKVADGVANLHYNPADHRLYMYNDNYLLAYEPYF</sequence>
<name>A0A9D3S3D6_ANGAN</name>
<gene>
    <name evidence="6" type="ORF">ANANG_G00102810</name>
</gene>
<dbReference type="EMBL" id="JAFIRN010000005">
    <property type="protein sequence ID" value="KAG5848757.1"/>
    <property type="molecule type" value="Genomic_DNA"/>
</dbReference>
<dbReference type="AlphaFoldDB" id="A0A9D3S3D6"/>
<comment type="caution">
    <text evidence="3">Lacks conserved residue(s) required for the propagation of feature annotation.</text>
</comment>
<reference evidence="6" key="1">
    <citation type="submission" date="2021-01" db="EMBL/GenBank/DDBJ databases">
        <title>A chromosome-scale assembly of European eel, Anguilla anguilla.</title>
        <authorList>
            <person name="Henkel C."/>
            <person name="Jong-Raadsen S.A."/>
            <person name="Dufour S."/>
            <person name="Weltzien F.-A."/>
            <person name="Palstra A.P."/>
            <person name="Pelster B."/>
            <person name="Spaink H.P."/>
            <person name="Van Den Thillart G.E."/>
            <person name="Jansen H."/>
            <person name="Zahm M."/>
            <person name="Klopp C."/>
            <person name="Cedric C."/>
            <person name="Louis A."/>
            <person name="Berthelot C."/>
            <person name="Parey E."/>
            <person name="Roest Crollius H."/>
            <person name="Montfort J."/>
            <person name="Robinson-Rechavi M."/>
            <person name="Bucao C."/>
            <person name="Bouchez O."/>
            <person name="Gislard M."/>
            <person name="Lluch J."/>
            <person name="Milhes M."/>
            <person name="Lampietro C."/>
            <person name="Lopez Roques C."/>
            <person name="Donnadieu C."/>
            <person name="Braasch I."/>
            <person name="Desvignes T."/>
            <person name="Postlethwait J."/>
            <person name="Bobe J."/>
            <person name="Guiguen Y."/>
            <person name="Dirks R."/>
        </authorList>
    </citation>
    <scope>NUCLEOTIDE SEQUENCE</scope>
    <source>
        <strain evidence="6">Tag_6206</strain>
        <tissue evidence="6">Liver</tissue>
    </source>
</reference>
<evidence type="ECO:0000256" key="3">
    <source>
        <dbReference type="PROSITE-ProRule" id="PRU00446"/>
    </source>
</evidence>
<feature type="domain" description="Olfactomedin-like" evidence="5">
    <location>
        <begin position="190"/>
        <end position="458"/>
    </location>
</feature>
<protein>
    <recommendedName>
        <fullName evidence="5">Olfactomedin-like domain-containing protein</fullName>
    </recommendedName>
</protein>
<accession>A0A9D3S3D6</accession>
<dbReference type="InterPro" id="IPR050605">
    <property type="entry name" value="Olfactomedin-like_domain"/>
</dbReference>
<dbReference type="InterPro" id="IPR003112">
    <property type="entry name" value="Olfac-like_dom"/>
</dbReference>
<evidence type="ECO:0000313" key="6">
    <source>
        <dbReference type="EMBL" id="KAG5848757.1"/>
    </source>
</evidence>
<dbReference type="GO" id="GO:0007165">
    <property type="term" value="P:signal transduction"/>
    <property type="evidence" value="ECO:0007669"/>
    <property type="project" value="TreeGrafter"/>
</dbReference>
<dbReference type="Pfam" id="PF02191">
    <property type="entry name" value="OLF"/>
    <property type="match status" value="1"/>
</dbReference>
<dbReference type="PANTHER" id="PTHR23192:SF31">
    <property type="entry name" value="OLFACTOMEDIN-4-LIKE"/>
    <property type="match status" value="1"/>
</dbReference>
<evidence type="ECO:0000256" key="4">
    <source>
        <dbReference type="SAM" id="SignalP"/>
    </source>
</evidence>
<dbReference type="InterPro" id="IPR011044">
    <property type="entry name" value="Quino_amine_DH_bsu"/>
</dbReference>
<evidence type="ECO:0000256" key="1">
    <source>
        <dbReference type="ARBA" id="ARBA00004613"/>
    </source>
</evidence>
<feature type="chain" id="PRO_5039241877" description="Olfactomedin-like domain-containing protein" evidence="4">
    <location>
        <begin position="23"/>
        <end position="458"/>
    </location>
</feature>
<evidence type="ECO:0000313" key="7">
    <source>
        <dbReference type="Proteomes" id="UP001044222"/>
    </source>
</evidence>
<evidence type="ECO:0000256" key="2">
    <source>
        <dbReference type="ARBA" id="ARBA00022525"/>
    </source>
</evidence>
<keyword evidence="4" id="KW-0732">Signal</keyword>
<comment type="caution">
    <text evidence="6">The sequence shown here is derived from an EMBL/GenBank/DDBJ whole genome shotgun (WGS) entry which is preliminary data.</text>
</comment>
<dbReference type="SMART" id="SM00284">
    <property type="entry name" value="OLF"/>
    <property type="match status" value="1"/>
</dbReference>
<dbReference type="SUPFAM" id="SSF50969">
    <property type="entry name" value="YVTN repeat-like/Quinoprotein amine dehydrogenase"/>
    <property type="match status" value="1"/>
</dbReference>
<dbReference type="GO" id="GO:0005615">
    <property type="term" value="C:extracellular space"/>
    <property type="evidence" value="ECO:0007669"/>
    <property type="project" value="TreeGrafter"/>
</dbReference>
<keyword evidence="2" id="KW-0964">Secreted</keyword>
<comment type="subcellular location">
    <subcellularLocation>
        <location evidence="1">Secreted</location>
    </subcellularLocation>
</comment>